<dbReference type="SUPFAM" id="SSF52151">
    <property type="entry name" value="FabD/lysophospholipase-like"/>
    <property type="match status" value="1"/>
</dbReference>
<dbReference type="PANTHER" id="PTHR14226">
    <property type="entry name" value="NEUROPATHY TARGET ESTERASE/SWISS CHEESE D.MELANOGASTER"/>
    <property type="match status" value="1"/>
</dbReference>
<dbReference type="RefSeq" id="WP_324715804.1">
    <property type="nucleotide sequence ID" value="NZ_CP141615.1"/>
</dbReference>
<dbReference type="PROSITE" id="PS01237">
    <property type="entry name" value="UPF0028"/>
    <property type="match status" value="1"/>
</dbReference>
<evidence type="ECO:0000256" key="1">
    <source>
        <dbReference type="ARBA" id="ARBA00006636"/>
    </source>
</evidence>
<reference evidence="7 8" key="1">
    <citation type="journal article" date="2024" name="Front. Microbiol.">
        <title>Novel thermophilic genera Geochorda gen. nov. and Carboxydochorda gen. nov. from the deep terrestrial subsurface reveal the ecophysiological diversity in the class Limnochordia.</title>
        <authorList>
            <person name="Karnachuk O.V."/>
            <person name="Lukina A.P."/>
            <person name="Avakyan M.R."/>
            <person name="Kadnikov V.V."/>
            <person name="Begmatov S."/>
            <person name="Beletsky A.V."/>
            <person name="Vlasova K.G."/>
            <person name="Novikov A.A."/>
            <person name="Shcherbakova V.A."/>
            <person name="Mardanov A.V."/>
            <person name="Ravin N.V."/>
        </authorList>
    </citation>
    <scope>NUCLEOTIDE SEQUENCE [LARGE SCALE GENOMIC DNA]</scope>
    <source>
        <strain evidence="7 8">L945</strain>
    </source>
</reference>
<gene>
    <name evidence="7" type="ORF">U7230_10560</name>
</gene>
<evidence type="ECO:0000259" key="6">
    <source>
        <dbReference type="PROSITE" id="PS51635"/>
    </source>
</evidence>
<protein>
    <submittedName>
        <fullName evidence="7">Patatin-like phospholipase family protein</fullName>
    </submittedName>
</protein>
<evidence type="ECO:0000256" key="4">
    <source>
        <dbReference type="ARBA" id="ARBA00023098"/>
    </source>
</evidence>
<evidence type="ECO:0000256" key="5">
    <source>
        <dbReference type="PROSITE-ProRule" id="PRU01161"/>
    </source>
</evidence>
<keyword evidence="8" id="KW-1185">Reference proteome</keyword>
<evidence type="ECO:0000256" key="2">
    <source>
        <dbReference type="ARBA" id="ARBA00022801"/>
    </source>
</evidence>
<keyword evidence="4 5" id="KW-0443">Lipid metabolism</keyword>
<feature type="active site" description="Proton acceptor" evidence="5">
    <location>
        <position position="177"/>
    </location>
</feature>
<keyword evidence="2 5" id="KW-0378">Hydrolase</keyword>
<organism evidence="7 8">
    <name type="scientific">Carboxydichorda subterranea</name>
    <dbReference type="NCBI Taxonomy" id="3109565"/>
    <lineage>
        <taxon>Bacteria</taxon>
        <taxon>Bacillati</taxon>
        <taxon>Bacillota</taxon>
        <taxon>Limnochordia</taxon>
        <taxon>Limnochordales</taxon>
        <taxon>Geochordaceae</taxon>
        <taxon>Carboxydichorda</taxon>
    </lineage>
</organism>
<dbReference type="InterPro" id="IPR050301">
    <property type="entry name" value="NTE"/>
</dbReference>
<evidence type="ECO:0000313" key="7">
    <source>
        <dbReference type="EMBL" id="WRP16531.1"/>
    </source>
</evidence>
<feature type="domain" description="PNPLA" evidence="6">
    <location>
        <begin position="31"/>
        <end position="190"/>
    </location>
</feature>
<dbReference type="Pfam" id="PF01734">
    <property type="entry name" value="Patatin"/>
    <property type="match status" value="1"/>
</dbReference>
<accession>A0ABZ1BVH7</accession>
<evidence type="ECO:0000256" key="3">
    <source>
        <dbReference type="ARBA" id="ARBA00022963"/>
    </source>
</evidence>
<feature type="active site" description="Nucleophile" evidence="5">
    <location>
        <position position="64"/>
    </location>
</feature>
<name>A0ABZ1BVH7_9FIRM</name>
<proteinExistence type="inferred from homology"/>
<feature type="short sequence motif" description="DGA/G" evidence="5">
    <location>
        <begin position="177"/>
        <end position="179"/>
    </location>
</feature>
<dbReference type="PANTHER" id="PTHR14226:SF76">
    <property type="entry name" value="NTE FAMILY PROTEIN RSSA"/>
    <property type="match status" value="1"/>
</dbReference>
<dbReference type="PROSITE" id="PS51635">
    <property type="entry name" value="PNPLA"/>
    <property type="match status" value="1"/>
</dbReference>
<dbReference type="Proteomes" id="UP001332192">
    <property type="component" value="Chromosome"/>
</dbReference>
<dbReference type="InterPro" id="IPR001423">
    <property type="entry name" value="LysoPLipase_patatin_CS"/>
</dbReference>
<dbReference type="Gene3D" id="3.40.1090.10">
    <property type="entry name" value="Cytosolic phospholipase A2 catalytic domain"/>
    <property type="match status" value="1"/>
</dbReference>
<sequence length="335" mass="35823">MPVDHFKGVLRGSVPGSPAALALHPGPVVGVALGGGAARGAAHIGVLRELQRRGIPIDVVAGTSIGALVGAAYAAGRLDRLEGFAASLSWRRLLRMADPGLDGGVVQGRRIEAFLEALFGELRFEDLPKRLVVVATALPDGEPVVLSSGPLVDAVRASIAVPGLLSPVRYGSRWLVDGGLVELLPVRAARAWGAEVVIGVDIRSRHDVWGRLARRLKHAYGRVTPQAREWRRKVPVRFFIDQAPADRMSFWNVVGRSLEVAVRLQGTTDAGDDGHPDVLIRPAVEGMHGHQFLRWAEGVQAGRMAVEDAWPRLSELFEEASASGMAGGHTLPSRI</sequence>
<evidence type="ECO:0000313" key="8">
    <source>
        <dbReference type="Proteomes" id="UP001332192"/>
    </source>
</evidence>
<keyword evidence="3 5" id="KW-0442">Lipid degradation</keyword>
<dbReference type="InterPro" id="IPR002641">
    <property type="entry name" value="PNPLA_dom"/>
</dbReference>
<feature type="short sequence motif" description="GXSXG" evidence="5">
    <location>
        <begin position="62"/>
        <end position="66"/>
    </location>
</feature>
<dbReference type="EMBL" id="CP141615">
    <property type="protein sequence ID" value="WRP16531.1"/>
    <property type="molecule type" value="Genomic_DNA"/>
</dbReference>
<comment type="caution">
    <text evidence="5">Lacks conserved residue(s) required for the propagation of feature annotation.</text>
</comment>
<comment type="similarity">
    <text evidence="1">Belongs to the NTE family.</text>
</comment>
<dbReference type="InterPro" id="IPR016035">
    <property type="entry name" value="Acyl_Trfase/lysoPLipase"/>
</dbReference>